<organism evidence="1 2">
    <name type="scientific">Shewanella aestuarii</name>
    <dbReference type="NCBI Taxonomy" id="1028752"/>
    <lineage>
        <taxon>Bacteria</taxon>
        <taxon>Pseudomonadati</taxon>
        <taxon>Pseudomonadota</taxon>
        <taxon>Gammaproteobacteria</taxon>
        <taxon>Alteromonadales</taxon>
        <taxon>Shewanellaceae</taxon>
        <taxon>Shewanella</taxon>
    </lineage>
</organism>
<evidence type="ECO:0000313" key="1">
    <source>
        <dbReference type="EMBL" id="QIR16663.1"/>
    </source>
</evidence>
<keyword evidence="1" id="KW-0614">Plasmid</keyword>
<gene>
    <name evidence="1" type="ORF">HBH39_19510</name>
</gene>
<geneLocation type="plasmid" evidence="1 2">
    <name>pPN3F2_2</name>
</geneLocation>
<proteinExistence type="predicted"/>
<name>A0A6G9QRD6_9GAMM</name>
<dbReference type="RefSeq" id="WP_167680491.1">
    <property type="nucleotide sequence ID" value="NZ_CP050315.1"/>
</dbReference>
<dbReference type="Proteomes" id="UP000502608">
    <property type="component" value="Plasmid pPN3F2_2"/>
</dbReference>
<dbReference type="KEGG" id="saes:HBH39_19510"/>
<accession>A0A6G9QRD6</accession>
<dbReference type="EMBL" id="CP050315">
    <property type="protein sequence ID" value="QIR16663.1"/>
    <property type="molecule type" value="Genomic_DNA"/>
</dbReference>
<sequence>MGHARIKIKRRHSSILKGLYAFTTQFHLMLIAKIARKEKTLALLFGRLRYCRFLFDEEITKENYIRNWYLTRRSLDDLIVMYAISEPHSGAYTFKLLKKIVELYTCTEKNVKTELSDEKLNEEWLWMRRSLSVLLLQEPNEVTPYAKRYLAKIKEDEKSYFKIPYLKLLKTE</sequence>
<reference evidence="1 2" key="1">
    <citation type="submission" date="2020-03" db="EMBL/GenBank/DDBJ databases">
        <title>Complete genome sequence of Shewanella sp.</title>
        <authorList>
            <person name="Kim Y.-S."/>
            <person name="Kim S.-J."/>
            <person name="Jung H.-K."/>
            <person name="Kim K.-H."/>
        </authorList>
    </citation>
    <scope>NUCLEOTIDE SEQUENCE [LARGE SCALE GENOMIC DNA]</scope>
    <source>
        <strain evidence="1 2">PN3F2</strain>
        <plasmid evidence="1 2">pPN3F2_2</plasmid>
    </source>
</reference>
<dbReference type="AlphaFoldDB" id="A0A6G9QRD6"/>
<keyword evidence="2" id="KW-1185">Reference proteome</keyword>
<evidence type="ECO:0000313" key="2">
    <source>
        <dbReference type="Proteomes" id="UP000502608"/>
    </source>
</evidence>
<protein>
    <submittedName>
        <fullName evidence="1">Uncharacterized protein</fullName>
    </submittedName>
</protein>